<name>A0A1G8BWB5_9FLAO</name>
<dbReference type="Pfam" id="PF00072">
    <property type="entry name" value="Response_reg"/>
    <property type="match status" value="1"/>
</dbReference>
<dbReference type="PANTHER" id="PTHR37299">
    <property type="entry name" value="TRANSCRIPTIONAL REGULATOR-RELATED"/>
    <property type="match status" value="1"/>
</dbReference>
<keyword evidence="1" id="KW-0597">Phosphoprotein</keyword>
<dbReference type="GO" id="GO:0003677">
    <property type="term" value="F:DNA binding"/>
    <property type="evidence" value="ECO:0007669"/>
    <property type="project" value="UniProtKB-KW"/>
</dbReference>
<protein>
    <submittedName>
        <fullName evidence="4">DNA-binding response regulator, LytR/AlgR family</fullName>
    </submittedName>
</protein>
<feature type="domain" description="Response regulatory" evidence="2">
    <location>
        <begin position="8"/>
        <end position="121"/>
    </location>
</feature>
<evidence type="ECO:0000313" key="4">
    <source>
        <dbReference type="EMBL" id="SDH37516.1"/>
    </source>
</evidence>
<dbReference type="STRING" id="262004.SAMN04489796_102436"/>
<dbReference type="AlphaFoldDB" id="A0A1G8BWB5"/>
<dbReference type="Gene3D" id="3.40.50.2300">
    <property type="match status" value="1"/>
</dbReference>
<dbReference type="Proteomes" id="UP000199492">
    <property type="component" value="Unassembled WGS sequence"/>
</dbReference>
<feature type="modified residue" description="4-aspartylphosphate" evidence="1">
    <location>
        <position position="58"/>
    </location>
</feature>
<evidence type="ECO:0000259" key="2">
    <source>
        <dbReference type="PROSITE" id="PS50110"/>
    </source>
</evidence>
<dbReference type="Pfam" id="PF04397">
    <property type="entry name" value="LytTR"/>
    <property type="match status" value="1"/>
</dbReference>
<dbReference type="InterPro" id="IPR046947">
    <property type="entry name" value="LytR-like"/>
</dbReference>
<dbReference type="PANTHER" id="PTHR37299:SF1">
    <property type="entry name" value="STAGE 0 SPORULATION PROTEIN A HOMOLOG"/>
    <property type="match status" value="1"/>
</dbReference>
<dbReference type="InterPro" id="IPR007492">
    <property type="entry name" value="LytTR_DNA-bd_dom"/>
</dbReference>
<dbReference type="SMART" id="SM00448">
    <property type="entry name" value="REC"/>
    <property type="match status" value="1"/>
</dbReference>
<keyword evidence="4" id="KW-0238">DNA-binding</keyword>
<feature type="domain" description="HTH LytTR-type" evidence="3">
    <location>
        <begin position="129"/>
        <end position="222"/>
    </location>
</feature>
<reference evidence="5" key="1">
    <citation type="submission" date="2016-10" db="EMBL/GenBank/DDBJ databases">
        <authorList>
            <person name="Varghese N."/>
            <person name="Submissions S."/>
        </authorList>
    </citation>
    <scope>NUCLEOTIDE SEQUENCE [LARGE SCALE GENOMIC DNA]</scope>
    <source>
        <strain evidence="5">DSM 15363</strain>
    </source>
</reference>
<gene>
    <name evidence="4" type="ORF">SAMN04489796_102436</name>
</gene>
<dbReference type="PROSITE" id="PS50930">
    <property type="entry name" value="HTH_LYTTR"/>
    <property type="match status" value="1"/>
</dbReference>
<dbReference type="InterPro" id="IPR011006">
    <property type="entry name" value="CheY-like_superfamily"/>
</dbReference>
<dbReference type="RefSeq" id="WP_092467292.1">
    <property type="nucleotide sequence ID" value="NZ_FNCZ01000002.1"/>
</dbReference>
<sequence length="222" mass="25442">MHNPKNTKILIIEDDVIIAEYISEILQDEQFKEIRIANDSHTAISEMKSFLPDIILMDINLSGKNEGITLSKNKNEDAAVIFITGQQDFALMSEAIKTKPYGYLTKPIKKVDLMASIGIVIHKNEDQNFRFKDGYDTVNLKYTDIRYFVADGNYSNIYSISKKYSIRQSLSTIADQLPSHTFARAHRSFLVNKNKVERITSNTLEINNVEIPLSRTYAKHFK</sequence>
<dbReference type="EMBL" id="FNCZ01000002">
    <property type="protein sequence ID" value="SDH37516.1"/>
    <property type="molecule type" value="Genomic_DNA"/>
</dbReference>
<dbReference type="SMART" id="SM00850">
    <property type="entry name" value="LytTR"/>
    <property type="match status" value="1"/>
</dbReference>
<dbReference type="GO" id="GO:0000156">
    <property type="term" value="F:phosphorelay response regulator activity"/>
    <property type="evidence" value="ECO:0007669"/>
    <property type="project" value="InterPro"/>
</dbReference>
<dbReference type="PROSITE" id="PS50110">
    <property type="entry name" value="RESPONSE_REGULATORY"/>
    <property type="match status" value="1"/>
</dbReference>
<dbReference type="SUPFAM" id="SSF52172">
    <property type="entry name" value="CheY-like"/>
    <property type="match status" value="1"/>
</dbReference>
<dbReference type="OrthoDB" id="2962330at2"/>
<keyword evidence="5" id="KW-1185">Reference proteome</keyword>
<evidence type="ECO:0000259" key="3">
    <source>
        <dbReference type="PROSITE" id="PS50930"/>
    </source>
</evidence>
<dbReference type="InterPro" id="IPR001789">
    <property type="entry name" value="Sig_transdc_resp-reg_receiver"/>
</dbReference>
<evidence type="ECO:0000256" key="1">
    <source>
        <dbReference type="PROSITE-ProRule" id="PRU00169"/>
    </source>
</evidence>
<dbReference type="Gene3D" id="2.40.50.1020">
    <property type="entry name" value="LytTr DNA-binding domain"/>
    <property type="match status" value="1"/>
</dbReference>
<evidence type="ECO:0000313" key="5">
    <source>
        <dbReference type="Proteomes" id="UP000199492"/>
    </source>
</evidence>
<accession>A0A1G8BWB5</accession>
<proteinExistence type="predicted"/>
<organism evidence="4 5">
    <name type="scientific">Winogradskyella thalassocola</name>
    <dbReference type="NCBI Taxonomy" id="262004"/>
    <lineage>
        <taxon>Bacteria</taxon>
        <taxon>Pseudomonadati</taxon>
        <taxon>Bacteroidota</taxon>
        <taxon>Flavobacteriia</taxon>
        <taxon>Flavobacteriales</taxon>
        <taxon>Flavobacteriaceae</taxon>
        <taxon>Winogradskyella</taxon>
    </lineage>
</organism>